<keyword evidence="3" id="KW-1185">Reference proteome</keyword>
<dbReference type="STRING" id="296587.C1EF58"/>
<gene>
    <name evidence="2" type="ORF">MICPUN_109381</name>
</gene>
<organism evidence="2 3">
    <name type="scientific">Micromonas commoda (strain RCC299 / NOUM17 / CCMP2709)</name>
    <name type="common">Picoplanktonic green alga</name>
    <dbReference type="NCBI Taxonomy" id="296587"/>
    <lineage>
        <taxon>Eukaryota</taxon>
        <taxon>Viridiplantae</taxon>
        <taxon>Chlorophyta</taxon>
        <taxon>Mamiellophyceae</taxon>
        <taxon>Mamiellales</taxon>
        <taxon>Mamiellaceae</taxon>
        <taxon>Micromonas</taxon>
    </lineage>
</organism>
<dbReference type="KEGG" id="mis:MICPUN_109381"/>
<evidence type="ECO:0000313" key="2">
    <source>
        <dbReference type="EMBL" id="ACO66791.1"/>
    </source>
</evidence>
<keyword evidence="1" id="KW-0175">Coiled coil</keyword>
<protein>
    <submittedName>
        <fullName evidence="2">Uncharacterized protein</fullName>
    </submittedName>
</protein>
<dbReference type="PANTHER" id="PTHR31245:SF20">
    <property type="entry name" value="F18B13.13 PROTEIN"/>
    <property type="match status" value="1"/>
</dbReference>
<dbReference type="InParanoid" id="C1EF58"/>
<dbReference type="Proteomes" id="UP000002009">
    <property type="component" value="Chromosome 13"/>
</dbReference>
<dbReference type="OMA" id="MASAENW"/>
<feature type="coiled-coil region" evidence="1">
    <location>
        <begin position="71"/>
        <end position="98"/>
    </location>
</feature>
<dbReference type="eggNOG" id="ENOG502QRNX">
    <property type="taxonomic scope" value="Eukaryota"/>
</dbReference>
<dbReference type="RefSeq" id="XP_002505533.1">
    <property type="nucleotide sequence ID" value="XM_002505487.1"/>
</dbReference>
<dbReference type="OrthoDB" id="440455at2759"/>
<proteinExistence type="predicted"/>
<evidence type="ECO:0000313" key="3">
    <source>
        <dbReference type="Proteomes" id="UP000002009"/>
    </source>
</evidence>
<dbReference type="AlphaFoldDB" id="C1EF58"/>
<dbReference type="GeneID" id="8248707"/>
<name>C1EF58_MICCC</name>
<accession>C1EF58</accession>
<dbReference type="EMBL" id="CP001331">
    <property type="protein sequence ID" value="ACO66791.1"/>
    <property type="molecule type" value="Genomic_DNA"/>
</dbReference>
<dbReference type="PANTHER" id="PTHR31245">
    <property type="entry name" value="UBIQUITIN SYSTEM COMPONENT CUE PROTEIN"/>
    <property type="match status" value="1"/>
</dbReference>
<sequence length="123" mass="13441">MQSATDVDDAHARATRVMQAFEAAVRGAVAAEGEEGAGGAEGARRRSARLAEENLILKRAVAIQNARQQEHGELQRQLLELQRACAGYQEQLQAAQRQNYSLGVHLKEALSPQVPSHRNPDVF</sequence>
<evidence type="ECO:0000256" key="1">
    <source>
        <dbReference type="SAM" id="Coils"/>
    </source>
</evidence>
<reference evidence="2 3" key="1">
    <citation type="journal article" date="2009" name="Science">
        <title>Green evolution and dynamic adaptations revealed by genomes of the marine picoeukaryotes Micromonas.</title>
        <authorList>
            <person name="Worden A.Z."/>
            <person name="Lee J.H."/>
            <person name="Mock T."/>
            <person name="Rouze P."/>
            <person name="Simmons M.P."/>
            <person name="Aerts A.L."/>
            <person name="Allen A.E."/>
            <person name="Cuvelier M.L."/>
            <person name="Derelle E."/>
            <person name="Everett M.V."/>
            <person name="Foulon E."/>
            <person name="Grimwood J."/>
            <person name="Gundlach H."/>
            <person name="Henrissat B."/>
            <person name="Napoli C."/>
            <person name="McDonald S.M."/>
            <person name="Parker M.S."/>
            <person name="Rombauts S."/>
            <person name="Salamov A."/>
            <person name="Von Dassow P."/>
            <person name="Badger J.H."/>
            <person name="Coutinho P.M."/>
            <person name="Demir E."/>
            <person name="Dubchak I."/>
            <person name="Gentemann C."/>
            <person name="Eikrem W."/>
            <person name="Gready J.E."/>
            <person name="John U."/>
            <person name="Lanier W."/>
            <person name="Lindquist E.A."/>
            <person name="Lucas S."/>
            <person name="Mayer K.F."/>
            <person name="Moreau H."/>
            <person name="Not F."/>
            <person name="Otillar R."/>
            <person name="Panaud O."/>
            <person name="Pangilinan J."/>
            <person name="Paulsen I."/>
            <person name="Piegu B."/>
            <person name="Poliakov A."/>
            <person name="Robbens S."/>
            <person name="Schmutz J."/>
            <person name="Toulza E."/>
            <person name="Wyss T."/>
            <person name="Zelensky A."/>
            <person name="Zhou K."/>
            <person name="Armbrust E.V."/>
            <person name="Bhattacharya D."/>
            <person name="Goodenough U.W."/>
            <person name="Van de Peer Y."/>
            <person name="Grigoriev I.V."/>
        </authorList>
    </citation>
    <scope>NUCLEOTIDE SEQUENCE [LARGE SCALE GENOMIC DNA]</scope>
    <source>
        <strain evidence="3">RCC299 / NOUM17</strain>
    </source>
</reference>